<organism evidence="2 3">
    <name type="scientific">Anas platyrhynchos platyrhynchos</name>
    <name type="common">Northern mallard</name>
    <dbReference type="NCBI Taxonomy" id="8840"/>
    <lineage>
        <taxon>Eukaryota</taxon>
        <taxon>Metazoa</taxon>
        <taxon>Chordata</taxon>
        <taxon>Craniata</taxon>
        <taxon>Vertebrata</taxon>
        <taxon>Euteleostomi</taxon>
        <taxon>Archelosauria</taxon>
        <taxon>Archosauria</taxon>
        <taxon>Dinosauria</taxon>
        <taxon>Saurischia</taxon>
        <taxon>Theropoda</taxon>
        <taxon>Coelurosauria</taxon>
        <taxon>Aves</taxon>
        <taxon>Neognathae</taxon>
        <taxon>Galloanserae</taxon>
        <taxon>Anseriformes</taxon>
        <taxon>Anatidae</taxon>
        <taxon>Anatinae</taxon>
        <taxon>Anas</taxon>
    </lineage>
</organism>
<reference evidence="2" key="2">
    <citation type="submission" date="2025-08" db="UniProtKB">
        <authorList>
            <consortium name="Ensembl"/>
        </authorList>
    </citation>
    <scope>IDENTIFICATION</scope>
</reference>
<accession>A0A493TWZ4</accession>
<protein>
    <submittedName>
        <fullName evidence="2">Uncharacterized protein</fullName>
    </submittedName>
</protein>
<proteinExistence type="predicted"/>
<reference evidence="2" key="3">
    <citation type="submission" date="2025-09" db="UniProtKB">
        <authorList>
            <consortium name="Ensembl"/>
        </authorList>
    </citation>
    <scope>IDENTIFICATION</scope>
</reference>
<dbReference type="OMA" id="FCSQKSF"/>
<keyword evidence="3" id="KW-1185">Reference proteome</keyword>
<evidence type="ECO:0000313" key="2">
    <source>
        <dbReference type="Ensembl" id="ENSAPLP00000030376.1"/>
    </source>
</evidence>
<dbReference type="GeneTree" id="ENSGT00940000176900"/>
<reference evidence="2 3" key="1">
    <citation type="submission" date="2017-10" db="EMBL/GenBank/DDBJ databases">
        <title>A new Pekin duck reference genome.</title>
        <authorList>
            <person name="Hou Z.-C."/>
            <person name="Zhou Z.-K."/>
            <person name="Zhu F."/>
            <person name="Hou S.-S."/>
        </authorList>
    </citation>
    <scope>NUCLEOTIDE SEQUENCE [LARGE SCALE GENOMIC DNA]</scope>
</reference>
<evidence type="ECO:0000256" key="1">
    <source>
        <dbReference type="SAM" id="MobiDB-lite"/>
    </source>
</evidence>
<dbReference type="AlphaFoldDB" id="A0A493TWZ4"/>
<feature type="region of interest" description="Disordered" evidence="1">
    <location>
        <begin position="51"/>
        <end position="72"/>
    </location>
</feature>
<dbReference type="STRING" id="8840.ENSAPLP00000030376"/>
<evidence type="ECO:0000313" key="3">
    <source>
        <dbReference type="Proteomes" id="UP000016666"/>
    </source>
</evidence>
<dbReference type="Proteomes" id="UP000016666">
    <property type="component" value="Chromosome 3"/>
</dbReference>
<sequence>KLNFINFHWGLYKFVYYMCSQNLKIQMKDFEATAEPLAEWLSTTEKMVQGSSSRLHDLPSKRREHQKLQVTS</sequence>
<dbReference type="Ensembl" id="ENSAPLT00000021868.1">
    <property type="protein sequence ID" value="ENSAPLP00000030376.1"/>
    <property type="gene ID" value="ENSAPLG00000029426.1"/>
</dbReference>
<name>A0A493TWZ4_ANAPP</name>